<dbReference type="PANTHER" id="PTHR21112:SF13">
    <property type="entry name" value="CHEMOSENSORY PROTEIN A 7A"/>
    <property type="match status" value="1"/>
</dbReference>
<dbReference type="Gene3D" id="2.70.220.10">
    <property type="entry name" value="Ganglioside GM2 activator"/>
    <property type="match status" value="1"/>
</dbReference>
<accession>A0A9N9WV41</accession>
<dbReference type="AlphaFoldDB" id="A0A9N9WV41"/>
<reference evidence="3" key="2">
    <citation type="submission" date="2022-10" db="EMBL/GenBank/DDBJ databases">
        <authorList>
            <consortium name="ENA_rothamsted_submissions"/>
            <consortium name="culmorum"/>
            <person name="King R."/>
        </authorList>
    </citation>
    <scope>NUCLEOTIDE SEQUENCE</scope>
</reference>
<dbReference type="EMBL" id="OU895879">
    <property type="protein sequence ID" value="CAG9807133.1"/>
    <property type="molecule type" value="Genomic_DNA"/>
</dbReference>
<dbReference type="PANTHER" id="PTHR21112">
    <property type="entry name" value="CHEMOSENSORY PROTEIN A 29A-RELATED"/>
    <property type="match status" value="1"/>
</dbReference>
<dbReference type="Proteomes" id="UP001153620">
    <property type="component" value="Chromosome 3"/>
</dbReference>
<evidence type="ECO:0000313" key="4">
    <source>
        <dbReference type="Proteomes" id="UP001153620"/>
    </source>
</evidence>
<feature type="chain" id="PRO_5040428824" evidence="2">
    <location>
        <begin position="16"/>
        <end position="165"/>
    </location>
</feature>
<dbReference type="InterPro" id="IPR010512">
    <property type="entry name" value="DUF1091"/>
</dbReference>
<evidence type="ECO:0000256" key="1">
    <source>
        <dbReference type="ARBA" id="ARBA00022729"/>
    </source>
</evidence>
<evidence type="ECO:0000313" key="3">
    <source>
        <dbReference type="EMBL" id="CAG9807133.1"/>
    </source>
</evidence>
<keyword evidence="4" id="KW-1185">Reference proteome</keyword>
<protein>
    <submittedName>
        <fullName evidence="3">Uncharacterized protein</fullName>
    </submittedName>
</protein>
<keyword evidence="1 2" id="KW-0732">Signal</keyword>
<dbReference type="OrthoDB" id="8179976at2759"/>
<reference evidence="3" key="1">
    <citation type="submission" date="2022-01" db="EMBL/GenBank/DDBJ databases">
        <authorList>
            <person name="King R."/>
        </authorList>
    </citation>
    <scope>NUCLEOTIDE SEQUENCE</scope>
</reference>
<dbReference type="Pfam" id="PF06477">
    <property type="entry name" value="DUF1091"/>
    <property type="match status" value="1"/>
</dbReference>
<feature type="signal peptide" evidence="2">
    <location>
        <begin position="1"/>
        <end position="15"/>
    </location>
</feature>
<dbReference type="SUPFAM" id="SSF63707">
    <property type="entry name" value="Ganglioside M2 (gm2) activator"/>
    <property type="match status" value="1"/>
</dbReference>
<dbReference type="InterPro" id="IPR036846">
    <property type="entry name" value="GM2-AP_sf"/>
</dbReference>
<sequence length="165" mass="19419">MSVLILLLFIVELSCLEVYYDDLTYFPKDSNDIINYRYMKLTRSRDKTLIYFRGNFTVLTDLGNQKLVVLELHNENAMMVRSVKPFCVFVKEETIFWPSLIKSSNMPKDNPCPFPAGRYRLQKFSLPFSKSLVQPLNSGKYQMNIILQENGKDLIKYEIYFTVKK</sequence>
<organism evidence="3 4">
    <name type="scientific">Chironomus riparius</name>
    <dbReference type="NCBI Taxonomy" id="315576"/>
    <lineage>
        <taxon>Eukaryota</taxon>
        <taxon>Metazoa</taxon>
        <taxon>Ecdysozoa</taxon>
        <taxon>Arthropoda</taxon>
        <taxon>Hexapoda</taxon>
        <taxon>Insecta</taxon>
        <taxon>Pterygota</taxon>
        <taxon>Neoptera</taxon>
        <taxon>Endopterygota</taxon>
        <taxon>Diptera</taxon>
        <taxon>Nematocera</taxon>
        <taxon>Chironomoidea</taxon>
        <taxon>Chironomidae</taxon>
        <taxon>Chironominae</taxon>
        <taxon>Chironomus</taxon>
    </lineage>
</organism>
<name>A0A9N9WV41_9DIPT</name>
<gene>
    <name evidence="3" type="ORF">CHIRRI_LOCUS9982</name>
</gene>
<proteinExistence type="predicted"/>
<evidence type="ECO:0000256" key="2">
    <source>
        <dbReference type="SAM" id="SignalP"/>
    </source>
</evidence>